<name>A0A9D4S2Q0_DREPO</name>
<proteinExistence type="predicted"/>
<comment type="caution">
    <text evidence="2">The sequence shown here is derived from an EMBL/GenBank/DDBJ whole genome shotgun (WGS) entry which is preliminary data.</text>
</comment>
<feature type="transmembrane region" description="Helical" evidence="1">
    <location>
        <begin position="20"/>
        <end position="38"/>
    </location>
</feature>
<evidence type="ECO:0000313" key="3">
    <source>
        <dbReference type="Proteomes" id="UP000828390"/>
    </source>
</evidence>
<dbReference type="Proteomes" id="UP000828390">
    <property type="component" value="Unassembled WGS sequence"/>
</dbReference>
<accession>A0A9D4S2Q0</accession>
<evidence type="ECO:0000313" key="2">
    <source>
        <dbReference type="EMBL" id="KAH3889606.1"/>
    </source>
</evidence>
<reference evidence="2" key="1">
    <citation type="journal article" date="2019" name="bioRxiv">
        <title>The Genome of the Zebra Mussel, Dreissena polymorpha: A Resource for Invasive Species Research.</title>
        <authorList>
            <person name="McCartney M.A."/>
            <person name="Auch B."/>
            <person name="Kono T."/>
            <person name="Mallez S."/>
            <person name="Zhang Y."/>
            <person name="Obille A."/>
            <person name="Becker A."/>
            <person name="Abrahante J.E."/>
            <person name="Garbe J."/>
            <person name="Badalamenti J.P."/>
            <person name="Herman A."/>
            <person name="Mangelson H."/>
            <person name="Liachko I."/>
            <person name="Sullivan S."/>
            <person name="Sone E.D."/>
            <person name="Koren S."/>
            <person name="Silverstein K.A.T."/>
            <person name="Beckman K.B."/>
            <person name="Gohl D.M."/>
        </authorList>
    </citation>
    <scope>NUCLEOTIDE SEQUENCE</scope>
    <source>
        <strain evidence="2">Duluth1</strain>
        <tissue evidence="2">Whole animal</tissue>
    </source>
</reference>
<keyword evidence="1" id="KW-1133">Transmembrane helix</keyword>
<evidence type="ECO:0000256" key="1">
    <source>
        <dbReference type="SAM" id="Phobius"/>
    </source>
</evidence>
<keyword evidence="3" id="KW-1185">Reference proteome</keyword>
<feature type="transmembrane region" description="Helical" evidence="1">
    <location>
        <begin position="44"/>
        <end position="67"/>
    </location>
</feature>
<keyword evidence="1" id="KW-0472">Membrane</keyword>
<organism evidence="2 3">
    <name type="scientific">Dreissena polymorpha</name>
    <name type="common">Zebra mussel</name>
    <name type="synonym">Mytilus polymorpha</name>
    <dbReference type="NCBI Taxonomy" id="45954"/>
    <lineage>
        <taxon>Eukaryota</taxon>
        <taxon>Metazoa</taxon>
        <taxon>Spiralia</taxon>
        <taxon>Lophotrochozoa</taxon>
        <taxon>Mollusca</taxon>
        <taxon>Bivalvia</taxon>
        <taxon>Autobranchia</taxon>
        <taxon>Heteroconchia</taxon>
        <taxon>Euheterodonta</taxon>
        <taxon>Imparidentia</taxon>
        <taxon>Neoheterodontei</taxon>
        <taxon>Myida</taxon>
        <taxon>Dreissenoidea</taxon>
        <taxon>Dreissenidae</taxon>
        <taxon>Dreissena</taxon>
    </lineage>
</organism>
<keyword evidence="1" id="KW-0812">Transmembrane</keyword>
<sequence length="202" mass="23382">MMSLENKDAAQRSLNDMGKLSTMITVTVVKRAVIWFVVTDARYHIIFNAMTLLLKTMTFLLESGFVIDARLPQRRSYSLPRRMMTRPQQKVGALPTEARNTHPHQFLYLSWQRIHCIRWLRLQKFSIQFSLTFPKTLPVRPLYQGLTNGNGGERRRMSHRRKQPTSLTMVSYLCRLSCVLFATGAVECPLCCHVITARVCFT</sequence>
<dbReference type="AlphaFoldDB" id="A0A9D4S2Q0"/>
<gene>
    <name evidence="2" type="ORF">DPMN_013665</name>
</gene>
<reference evidence="2" key="2">
    <citation type="submission" date="2020-11" db="EMBL/GenBank/DDBJ databases">
        <authorList>
            <person name="McCartney M.A."/>
            <person name="Auch B."/>
            <person name="Kono T."/>
            <person name="Mallez S."/>
            <person name="Becker A."/>
            <person name="Gohl D.M."/>
            <person name="Silverstein K.A.T."/>
            <person name="Koren S."/>
            <person name="Bechman K.B."/>
            <person name="Herman A."/>
            <person name="Abrahante J.E."/>
            <person name="Garbe J."/>
        </authorList>
    </citation>
    <scope>NUCLEOTIDE SEQUENCE</scope>
    <source>
        <strain evidence="2">Duluth1</strain>
        <tissue evidence="2">Whole animal</tissue>
    </source>
</reference>
<protein>
    <submittedName>
        <fullName evidence="2">Uncharacterized protein</fullName>
    </submittedName>
</protein>
<dbReference type="EMBL" id="JAIWYP010000001">
    <property type="protein sequence ID" value="KAH3889606.1"/>
    <property type="molecule type" value="Genomic_DNA"/>
</dbReference>